<dbReference type="InterPro" id="IPR012338">
    <property type="entry name" value="Beta-lactam/transpept-like"/>
</dbReference>
<proteinExistence type="predicted"/>
<reference evidence="3 4" key="1">
    <citation type="submission" date="2020-08" db="EMBL/GenBank/DDBJ databases">
        <title>Genomic Encyclopedia of Type Strains, Phase IV (KMG-V): Genome sequencing to study the core and pangenomes of soil and plant-associated prokaryotes.</title>
        <authorList>
            <person name="Whitman W."/>
        </authorList>
    </citation>
    <scope>NUCLEOTIDE SEQUENCE [LARGE SCALE GENOMIC DNA]</scope>
    <source>
        <strain evidence="3 4">M2T3</strain>
    </source>
</reference>
<dbReference type="GO" id="GO:0009002">
    <property type="term" value="F:serine-type D-Ala-D-Ala carboxypeptidase activity"/>
    <property type="evidence" value="ECO:0007669"/>
    <property type="project" value="UniProtKB-EC"/>
</dbReference>
<dbReference type="PANTHER" id="PTHR46825:SF7">
    <property type="entry name" value="D-ALANYL-D-ALANINE CARBOXYPEPTIDASE"/>
    <property type="match status" value="1"/>
</dbReference>
<organism evidence="3 4">
    <name type="scientific">Pedobacter cryoconitis</name>
    <dbReference type="NCBI Taxonomy" id="188932"/>
    <lineage>
        <taxon>Bacteria</taxon>
        <taxon>Pseudomonadati</taxon>
        <taxon>Bacteroidota</taxon>
        <taxon>Sphingobacteriia</taxon>
        <taxon>Sphingobacteriales</taxon>
        <taxon>Sphingobacteriaceae</taxon>
        <taxon>Pedobacter</taxon>
    </lineage>
</organism>
<dbReference type="PANTHER" id="PTHR46825">
    <property type="entry name" value="D-ALANYL-D-ALANINE-CARBOXYPEPTIDASE/ENDOPEPTIDASE AMPH"/>
    <property type="match status" value="1"/>
</dbReference>
<dbReference type="PROSITE" id="PS51257">
    <property type="entry name" value="PROKAR_LIPOPROTEIN"/>
    <property type="match status" value="1"/>
</dbReference>
<feature type="chain" id="PRO_5031095917" evidence="1">
    <location>
        <begin position="24"/>
        <end position="388"/>
    </location>
</feature>
<comment type="caution">
    <text evidence="3">The sequence shown here is derived from an EMBL/GenBank/DDBJ whole genome shotgun (WGS) entry which is preliminary data.</text>
</comment>
<evidence type="ECO:0000313" key="4">
    <source>
        <dbReference type="Proteomes" id="UP000521017"/>
    </source>
</evidence>
<dbReference type="EMBL" id="JACHCC010000002">
    <property type="protein sequence ID" value="MBB6498551.1"/>
    <property type="molecule type" value="Genomic_DNA"/>
</dbReference>
<protein>
    <submittedName>
        <fullName evidence="3">D-alanyl-D-alanine carboxypeptidase</fullName>
        <ecNumber evidence="3">3.4.16.4</ecNumber>
    </submittedName>
</protein>
<feature type="domain" description="Beta-lactamase-related" evidence="2">
    <location>
        <begin position="46"/>
        <end position="372"/>
    </location>
</feature>
<evidence type="ECO:0000256" key="1">
    <source>
        <dbReference type="SAM" id="SignalP"/>
    </source>
</evidence>
<evidence type="ECO:0000259" key="2">
    <source>
        <dbReference type="Pfam" id="PF00144"/>
    </source>
</evidence>
<dbReference type="InterPro" id="IPR001466">
    <property type="entry name" value="Beta-lactam-related"/>
</dbReference>
<dbReference type="RefSeq" id="WP_184622791.1">
    <property type="nucleotide sequence ID" value="NZ_JACHCC010000002.1"/>
</dbReference>
<name>A0A7X0J2R6_9SPHI</name>
<evidence type="ECO:0000313" key="3">
    <source>
        <dbReference type="EMBL" id="MBB6498551.1"/>
    </source>
</evidence>
<dbReference type="Pfam" id="PF00144">
    <property type="entry name" value="Beta-lactamase"/>
    <property type="match status" value="1"/>
</dbReference>
<dbReference type="AlphaFoldDB" id="A0A7X0J2R6"/>
<keyword evidence="3" id="KW-0645">Protease</keyword>
<dbReference type="EC" id="3.4.16.4" evidence="3"/>
<keyword evidence="1" id="KW-0732">Signal</keyword>
<dbReference type="SUPFAM" id="SSF56601">
    <property type="entry name" value="beta-lactamase/transpeptidase-like"/>
    <property type="match status" value="1"/>
</dbReference>
<dbReference type="InterPro" id="IPR050491">
    <property type="entry name" value="AmpC-like"/>
</dbReference>
<sequence length="388" mass="42293">MKSIQTMKVVALAILALTASCSKKDVLPEPQCAIGANNHPNSSKYQRIIDKFMQAGASGVSVTVISPEGTWSGCGGKADIQKNIDLTPCHTLRIGSISKVFTAATIMKLQEEGILNIKDKINKYIPRSITDQIANANDVTIEQCLNHTSGVTDYLNATTIQAIIQHLIVKNSAGDNLKLIYGKKEDFPPGQGMIYSNSNYLLMSEVIHYATGKGAFDVVREKVIAPLQLQNTFASTITPATLTRGYYDINNDGVMKDLTDIDNAAVGGADELDGGLISNSYDVSRFLEALLTGKLISPASLAQMETFIDIDPINLPDDLKYYKQYGLGLMKAETDHGTVIGHDGHVYCFIGKTFYFPVQKITLTILLNGYSQKVQAVLDAKDTFNYVF</sequence>
<dbReference type="Proteomes" id="UP000521017">
    <property type="component" value="Unassembled WGS sequence"/>
</dbReference>
<feature type="signal peptide" evidence="1">
    <location>
        <begin position="1"/>
        <end position="23"/>
    </location>
</feature>
<dbReference type="Gene3D" id="3.40.710.10">
    <property type="entry name" value="DD-peptidase/beta-lactamase superfamily"/>
    <property type="match status" value="1"/>
</dbReference>
<keyword evidence="3" id="KW-0121">Carboxypeptidase</keyword>
<gene>
    <name evidence="3" type="ORF">HDF25_000688</name>
</gene>
<keyword evidence="3" id="KW-0378">Hydrolase</keyword>
<accession>A0A7X0J2R6</accession>